<dbReference type="EMBL" id="LT598469">
    <property type="protein sequence ID" value="SCV00734.1"/>
    <property type="molecule type" value="Genomic_DNA"/>
</dbReference>
<dbReference type="PANTHER" id="PTHR31468:SF14">
    <property type="entry name" value="1,3-BETA-GLUCANOSYLTRANSFERASE GAS4"/>
    <property type="match status" value="1"/>
</dbReference>
<dbReference type="FunFam" id="3.20.20.80:FF:000032">
    <property type="entry name" value="1,3-beta-glucanosyltransferase"/>
    <property type="match status" value="1"/>
</dbReference>
<feature type="compositionally biased region" description="Low complexity" evidence="13">
    <location>
        <begin position="420"/>
        <end position="452"/>
    </location>
</feature>
<feature type="chain" id="PRO_5012113782" description="1,3-beta-glucanosyltransferase" evidence="15">
    <location>
        <begin position="16"/>
        <end position="493"/>
    </location>
</feature>
<evidence type="ECO:0000256" key="11">
    <source>
        <dbReference type="ARBA" id="ARBA00023316"/>
    </source>
</evidence>
<dbReference type="InterPro" id="IPR004886">
    <property type="entry name" value="Glucanosyltransferase"/>
</dbReference>
<keyword evidence="14" id="KW-0812">Transmembrane</keyword>
<gene>
    <name evidence="16" type="ORF">LAMI_0G06986G</name>
</gene>
<keyword evidence="8" id="KW-1015">Disulfide bond</keyword>
<evidence type="ECO:0000256" key="10">
    <source>
        <dbReference type="ARBA" id="ARBA00023288"/>
    </source>
</evidence>
<dbReference type="GO" id="GO:0005886">
    <property type="term" value="C:plasma membrane"/>
    <property type="evidence" value="ECO:0007669"/>
    <property type="project" value="UniProtKB-SubCell"/>
</dbReference>
<keyword evidence="14" id="KW-1133">Transmembrane helix</keyword>
<evidence type="ECO:0000256" key="8">
    <source>
        <dbReference type="ARBA" id="ARBA00023157"/>
    </source>
</evidence>
<comment type="subcellular location">
    <subcellularLocation>
        <location evidence="1">Cell envelope</location>
    </subcellularLocation>
    <subcellularLocation>
        <location evidence="12">Cell membrane</location>
        <topology evidence="12">Lipid-anchor</topology>
        <topology evidence="12">GPI-anchor</topology>
    </subcellularLocation>
    <subcellularLocation>
        <location evidence="2">Membrane</location>
        <topology evidence="2">Lipid-anchor</topology>
        <topology evidence="2">GPI-anchor</topology>
    </subcellularLocation>
</comment>
<evidence type="ECO:0000256" key="9">
    <source>
        <dbReference type="ARBA" id="ARBA00023180"/>
    </source>
</evidence>
<feature type="transmembrane region" description="Helical" evidence="14">
    <location>
        <begin position="470"/>
        <end position="489"/>
    </location>
</feature>
<dbReference type="InterPro" id="IPR017853">
    <property type="entry name" value="GH"/>
</dbReference>
<evidence type="ECO:0000256" key="2">
    <source>
        <dbReference type="ARBA" id="ARBA00004589"/>
    </source>
</evidence>
<dbReference type="GO" id="GO:0071970">
    <property type="term" value="P:fungal-type cell wall (1-&gt;3)-beta-D-glucan biosynthetic process"/>
    <property type="evidence" value="ECO:0007669"/>
    <property type="project" value="TreeGrafter"/>
</dbReference>
<evidence type="ECO:0000313" key="17">
    <source>
        <dbReference type="Proteomes" id="UP000191024"/>
    </source>
</evidence>
<comment type="function">
    <text evidence="12">Splits internally a 1,3-beta-glucan molecule and transfers the newly generated reducing end (the donor) to the non-reducing end of another 1,3-beta-glucan molecule (the acceptor) forming a 1,3-beta linkage, resulting in the elongation of 1,3-beta-glucan chains in the cell wall.</text>
</comment>
<accession>A0A1G4K9D5</accession>
<dbReference type="GO" id="GO:0098552">
    <property type="term" value="C:side of membrane"/>
    <property type="evidence" value="ECO:0007669"/>
    <property type="project" value="UniProtKB-KW"/>
</dbReference>
<sequence length="493" mass="55604">MYLKVLYLLIAYAMAHIAPIEIAGRHFMNTETKEPFFIKGVDYQPGGSSKVAADKDPLSDPEICARDIYLFQKLGVNTVRVYSVSPDLDHDACMTMLAVAGIYLILDVNSPLDNQHLNRYEPWVSYNADYMEHVFKVIDHFGQYNNTLGFFAGNEIINDGLSARRSPPYIRSIVKDMKTYIKQHMSRIIPIGYSAADDLKFRLSLSDYLQCYDENNPDSEVDFYGVNSYQWCGDQTFESSGYDELSKAYAKYSKPVFFSEFGCNAVKPRKFGEVAALFSSKMIDVFCGGLVYEYTLEPNEYGLVQVEDNGSVKLLPDYDALREKYTDVRADSLQQAFEQLQVFMAEMPECEEAYENLKVDTKVPEGITDHLIENGVTVRRGKYIYLTENELTSKFSIHDVDGNELKGPHRIEVINSIDLKSNQSSGTQKSSTSAKKSLSSTTQPTGASSSNSDRSKDKNQDKNHSSELKVNFWLLLVGFISIFVGFVAFSTSI</sequence>
<evidence type="ECO:0000256" key="7">
    <source>
        <dbReference type="ARBA" id="ARBA00023136"/>
    </source>
</evidence>
<dbReference type="GO" id="GO:0042124">
    <property type="term" value="F:1,3-beta-glucanosyltransferase activity"/>
    <property type="evidence" value="ECO:0007669"/>
    <property type="project" value="TreeGrafter"/>
</dbReference>
<evidence type="ECO:0000256" key="6">
    <source>
        <dbReference type="ARBA" id="ARBA00022729"/>
    </source>
</evidence>
<evidence type="ECO:0000313" key="16">
    <source>
        <dbReference type="EMBL" id="SCV00734.1"/>
    </source>
</evidence>
<evidence type="ECO:0000256" key="1">
    <source>
        <dbReference type="ARBA" id="ARBA00004196"/>
    </source>
</evidence>
<organism evidence="16 17">
    <name type="scientific">Lachancea mirantina</name>
    <dbReference type="NCBI Taxonomy" id="1230905"/>
    <lineage>
        <taxon>Eukaryota</taxon>
        <taxon>Fungi</taxon>
        <taxon>Dikarya</taxon>
        <taxon>Ascomycota</taxon>
        <taxon>Saccharomycotina</taxon>
        <taxon>Saccharomycetes</taxon>
        <taxon>Saccharomycetales</taxon>
        <taxon>Saccharomycetaceae</taxon>
        <taxon>Lachancea</taxon>
    </lineage>
</organism>
<evidence type="ECO:0000256" key="3">
    <source>
        <dbReference type="ARBA" id="ARBA00007528"/>
    </source>
</evidence>
<dbReference type="GO" id="GO:0031505">
    <property type="term" value="P:fungal-type cell wall organization"/>
    <property type="evidence" value="ECO:0007669"/>
    <property type="project" value="TreeGrafter"/>
</dbReference>
<dbReference type="Proteomes" id="UP000191024">
    <property type="component" value="Chromosome G"/>
</dbReference>
<comment type="similarity">
    <text evidence="3 12">Belongs to the glycosyl hydrolase 72 family.</text>
</comment>
<evidence type="ECO:0000256" key="14">
    <source>
        <dbReference type="SAM" id="Phobius"/>
    </source>
</evidence>
<keyword evidence="4 12" id="KW-0336">GPI-anchor</keyword>
<keyword evidence="10 12" id="KW-0449">Lipoprotein</keyword>
<dbReference type="Gene3D" id="3.20.20.80">
    <property type="entry name" value="Glycosidases"/>
    <property type="match status" value="1"/>
</dbReference>
<dbReference type="OrthoDB" id="421038at2759"/>
<dbReference type="PANTHER" id="PTHR31468">
    <property type="entry name" value="1,3-BETA-GLUCANOSYLTRANSFERASE GAS1"/>
    <property type="match status" value="1"/>
</dbReference>
<keyword evidence="11" id="KW-0961">Cell wall biogenesis/degradation</keyword>
<feature type="compositionally biased region" description="Basic and acidic residues" evidence="13">
    <location>
        <begin position="453"/>
        <end position="462"/>
    </location>
</feature>
<feature type="signal peptide" evidence="15">
    <location>
        <begin position="1"/>
        <end position="15"/>
    </location>
</feature>
<reference evidence="16 17" key="1">
    <citation type="submission" date="2016-03" db="EMBL/GenBank/DDBJ databases">
        <authorList>
            <person name="Devillers H."/>
        </authorList>
    </citation>
    <scope>NUCLEOTIDE SEQUENCE [LARGE SCALE GENOMIC DNA]</scope>
    <source>
        <strain evidence="16">CBS 11717</strain>
    </source>
</reference>
<name>A0A1G4K9D5_9SACH</name>
<evidence type="ECO:0000256" key="15">
    <source>
        <dbReference type="SAM" id="SignalP"/>
    </source>
</evidence>
<dbReference type="Pfam" id="PF03198">
    <property type="entry name" value="Glyco_hydro_72"/>
    <property type="match status" value="1"/>
</dbReference>
<feature type="region of interest" description="Disordered" evidence="13">
    <location>
        <begin position="417"/>
        <end position="462"/>
    </location>
</feature>
<keyword evidence="17" id="KW-1185">Reference proteome</keyword>
<dbReference type="SUPFAM" id="SSF51445">
    <property type="entry name" value="(Trans)glycosidases"/>
    <property type="match status" value="1"/>
</dbReference>
<keyword evidence="9" id="KW-0325">Glycoprotein</keyword>
<evidence type="ECO:0000256" key="12">
    <source>
        <dbReference type="RuleBase" id="RU361209"/>
    </source>
</evidence>
<keyword evidence="6 15" id="KW-0732">Signal</keyword>
<dbReference type="GO" id="GO:0009277">
    <property type="term" value="C:fungal-type cell wall"/>
    <property type="evidence" value="ECO:0007669"/>
    <property type="project" value="UniProtKB-ARBA"/>
</dbReference>
<dbReference type="AlphaFoldDB" id="A0A1G4K9D5"/>
<evidence type="ECO:0000256" key="13">
    <source>
        <dbReference type="SAM" id="MobiDB-lite"/>
    </source>
</evidence>
<proteinExistence type="inferred from homology"/>
<keyword evidence="7 12" id="KW-0472">Membrane</keyword>
<dbReference type="EC" id="2.4.1.-" evidence="12"/>
<protein>
    <recommendedName>
        <fullName evidence="12">1,3-beta-glucanosyltransferase</fullName>
        <ecNumber evidence="12">2.4.1.-</ecNumber>
    </recommendedName>
</protein>
<evidence type="ECO:0000256" key="5">
    <source>
        <dbReference type="ARBA" id="ARBA00022679"/>
    </source>
</evidence>
<keyword evidence="5 12" id="KW-0808">Transferase</keyword>
<evidence type="ECO:0000256" key="4">
    <source>
        <dbReference type="ARBA" id="ARBA00022622"/>
    </source>
</evidence>